<dbReference type="Proteomes" id="UP001501791">
    <property type="component" value="Unassembled WGS sequence"/>
</dbReference>
<evidence type="ECO:0000313" key="2">
    <source>
        <dbReference type="Proteomes" id="UP001501791"/>
    </source>
</evidence>
<protein>
    <recommendedName>
        <fullName evidence="3">Diaminopimelate decarboxylase</fullName>
    </recommendedName>
</protein>
<dbReference type="RefSeq" id="WP_346037459.1">
    <property type="nucleotide sequence ID" value="NZ_BAAALY010000039.1"/>
</dbReference>
<keyword evidence="2" id="KW-1185">Reference proteome</keyword>
<dbReference type="InterPro" id="IPR009241">
    <property type="entry name" value="HigB-like"/>
</dbReference>
<evidence type="ECO:0000313" key="1">
    <source>
        <dbReference type="EMBL" id="GAA1563913.1"/>
    </source>
</evidence>
<organism evidence="1 2">
    <name type="scientific">Brevibacterium picturae</name>
    <dbReference type="NCBI Taxonomy" id="260553"/>
    <lineage>
        <taxon>Bacteria</taxon>
        <taxon>Bacillati</taxon>
        <taxon>Actinomycetota</taxon>
        <taxon>Actinomycetes</taxon>
        <taxon>Micrococcales</taxon>
        <taxon>Brevibacteriaceae</taxon>
        <taxon>Brevibacterium</taxon>
    </lineage>
</organism>
<gene>
    <name evidence="1" type="ORF">GCM10009691_41470</name>
</gene>
<accession>A0ABP4NLX1</accession>
<sequence length="117" mass="13165">MWSVDIELVAGWLASLDDDSRVQVVAAVELLEDQGPQLGRPLVDTVTASRHKNMKELRPGSSGRSELRVLFAFDPARHAILLVAGDKAGNWTRWYKRNIPVADDLFDDHLRTLRESD</sequence>
<evidence type="ECO:0008006" key="3">
    <source>
        <dbReference type="Google" id="ProtNLM"/>
    </source>
</evidence>
<dbReference type="EMBL" id="BAAALY010000039">
    <property type="protein sequence ID" value="GAA1563913.1"/>
    <property type="molecule type" value="Genomic_DNA"/>
</dbReference>
<reference evidence="2" key="1">
    <citation type="journal article" date="2019" name="Int. J. Syst. Evol. Microbiol.">
        <title>The Global Catalogue of Microorganisms (GCM) 10K type strain sequencing project: providing services to taxonomists for standard genome sequencing and annotation.</title>
        <authorList>
            <consortium name="The Broad Institute Genomics Platform"/>
            <consortium name="The Broad Institute Genome Sequencing Center for Infectious Disease"/>
            <person name="Wu L."/>
            <person name="Ma J."/>
        </authorList>
    </citation>
    <scope>NUCLEOTIDE SEQUENCE [LARGE SCALE GENOMIC DNA]</scope>
    <source>
        <strain evidence="2">JCM 13319</strain>
    </source>
</reference>
<name>A0ABP4NLX1_9MICO</name>
<dbReference type="Pfam" id="PF05973">
    <property type="entry name" value="Gp49"/>
    <property type="match status" value="1"/>
</dbReference>
<comment type="caution">
    <text evidence="1">The sequence shown here is derived from an EMBL/GenBank/DDBJ whole genome shotgun (WGS) entry which is preliminary data.</text>
</comment>
<proteinExistence type="predicted"/>